<accession>A0A6J2AW94</accession>
<dbReference type="CTD" id="80774"/>
<evidence type="ECO:0000313" key="2">
    <source>
        <dbReference type="Proteomes" id="UP000515165"/>
    </source>
</evidence>
<gene>
    <name evidence="3" type="primary">LIMD2</name>
</gene>
<organism evidence="2 3">
    <name type="scientific">Zalophus californianus</name>
    <name type="common">California sealion</name>
    <dbReference type="NCBI Taxonomy" id="9704"/>
    <lineage>
        <taxon>Eukaryota</taxon>
        <taxon>Metazoa</taxon>
        <taxon>Chordata</taxon>
        <taxon>Craniata</taxon>
        <taxon>Vertebrata</taxon>
        <taxon>Euteleostomi</taxon>
        <taxon>Mammalia</taxon>
        <taxon>Eutheria</taxon>
        <taxon>Laurasiatheria</taxon>
        <taxon>Carnivora</taxon>
        <taxon>Caniformia</taxon>
        <taxon>Pinnipedia</taxon>
        <taxon>Otariidae</taxon>
        <taxon>Zalophus</taxon>
    </lineage>
</organism>
<protein>
    <submittedName>
        <fullName evidence="3">LIM domain-containing protein 2 isoform X2</fullName>
    </submittedName>
</protein>
<proteinExistence type="predicted"/>
<dbReference type="Proteomes" id="UP000515165">
    <property type="component" value="Chromosome 16"/>
</dbReference>
<dbReference type="AlphaFoldDB" id="A0A6J2AW94"/>
<keyword evidence="2" id="KW-1185">Reference proteome</keyword>
<sequence length="128" mass="13798">MGGRGAGAGGGGAAIRRWRWRWRPLGDHWQRRQLASAPSSHLRRPPGDQPPAPRPRPGPRLGKRLWGPTDRLPLAEPSGCRVSTWGLHHPHRAMFQAAEAAQATPSHPGQLCGTARGILLQTPLSAAV</sequence>
<feature type="compositionally biased region" description="Pro residues" evidence="1">
    <location>
        <begin position="47"/>
        <end position="58"/>
    </location>
</feature>
<dbReference type="RefSeq" id="XP_027423900.1">
    <property type="nucleotide sequence ID" value="XM_027568099.2"/>
</dbReference>
<dbReference type="GeneID" id="113908105"/>
<evidence type="ECO:0000256" key="1">
    <source>
        <dbReference type="SAM" id="MobiDB-lite"/>
    </source>
</evidence>
<name>A0A6J2AW94_ZALCA</name>
<reference evidence="3" key="1">
    <citation type="submission" date="2025-08" db="UniProtKB">
        <authorList>
            <consortium name="RefSeq"/>
        </authorList>
    </citation>
    <scope>IDENTIFICATION</scope>
    <source>
        <tissue evidence="3">Blood</tissue>
    </source>
</reference>
<evidence type="ECO:0000313" key="3">
    <source>
        <dbReference type="RefSeq" id="XP_027423900.1"/>
    </source>
</evidence>
<feature type="region of interest" description="Disordered" evidence="1">
    <location>
        <begin position="32"/>
        <end position="72"/>
    </location>
</feature>